<name>A0AAJ0CDS0_9HYPO</name>
<sequence>MDTSPRSSEEELILKPSGELFPSEHGSTEPWKQELRKTPTMARGKLMVAVCFLVASVVLNMVLGIIIHKSLLSRTRERWDEFTLPYEMSRITYEEALRLPNKTMPEAPYEGSGYLIILNVFHNLHCLDSIRQAIYYFEDPKWTSYNNPYTQMQNGDVDSTLRDINTDLSIHHIDHCIDILRQHQICTSDTTPNVFQYSTADFGIRAFANVLHECRDFDKVSCPTLLTPIWAL</sequence>
<dbReference type="PANTHER" id="PTHR33365">
    <property type="entry name" value="YALI0B05434P"/>
    <property type="match status" value="1"/>
</dbReference>
<keyword evidence="4" id="KW-0812">Transmembrane</keyword>
<reference evidence="5" key="1">
    <citation type="submission" date="2023-06" db="EMBL/GenBank/DDBJ databases">
        <title>Conoideocrella luteorostrata (Hypocreales: Clavicipitaceae), a potential biocontrol fungus for elongate hemlock scale in United States Christmas tree production areas.</title>
        <authorList>
            <person name="Barrett H."/>
            <person name="Lovett B."/>
            <person name="Macias A.M."/>
            <person name="Stajich J.E."/>
            <person name="Kasson M.T."/>
        </authorList>
    </citation>
    <scope>NUCLEOTIDE SEQUENCE</scope>
    <source>
        <strain evidence="5">ARSEF 14590</strain>
    </source>
</reference>
<comment type="caution">
    <text evidence="5">The sequence shown here is derived from an EMBL/GenBank/DDBJ whole genome shotgun (WGS) entry which is preliminary data.</text>
</comment>
<feature type="region of interest" description="Disordered" evidence="3">
    <location>
        <begin position="1"/>
        <end position="32"/>
    </location>
</feature>
<keyword evidence="6" id="KW-1185">Reference proteome</keyword>
<dbReference type="GO" id="GO:0043386">
    <property type="term" value="P:mycotoxin biosynthetic process"/>
    <property type="evidence" value="ECO:0007669"/>
    <property type="project" value="InterPro"/>
</dbReference>
<organism evidence="5 6">
    <name type="scientific">Conoideocrella luteorostrata</name>
    <dbReference type="NCBI Taxonomy" id="1105319"/>
    <lineage>
        <taxon>Eukaryota</taxon>
        <taxon>Fungi</taxon>
        <taxon>Dikarya</taxon>
        <taxon>Ascomycota</taxon>
        <taxon>Pezizomycotina</taxon>
        <taxon>Sordariomycetes</taxon>
        <taxon>Hypocreomycetidae</taxon>
        <taxon>Hypocreales</taxon>
        <taxon>Clavicipitaceae</taxon>
        <taxon>Conoideocrella</taxon>
    </lineage>
</organism>
<evidence type="ECO:0000313" key="6">
    <source>
        <dbReference type="Proteomes" id="UP001251528"/>
    </source>
</evidence>
<dbReference type="Proteomes" id="UP001251528">
    <property type="component" value="Unassembled WGS sequence"/>
</dbReference>
<accession>A0AAJ0CDS0</accession>
<dbReference type="Pfam" id="PF11807">
    <property type="entry name" value="UstYa"/>
    <property type="match status" value="1"/>
</dbReference>
<dbReference type="EMBL" id="JASWJB010000363">
    <property type="protein sequence ID" value="KAK2591106.1"/>
    <property type="molecule type" value="Genomic_DNA"/>
</dbReference>
<protein>
    <submittedName>
        <fullName evidence="5">Uncharacterized protein</fullName>
    </submittedName>
</protein>
<feature type="transmembrane region" description="Helical" evidence="4">
    <location>
        <begin position="46"/>
        <end position="68"/>
    </location>
</feature>
<proteinExistence type="inferred from homology"/>
<evidence type="ECO:0000256" key="1">
    <source>
        <dbReference type="ARBA" id="ARBA00004685"/>
    </source>
</evidence>
<comment type="pathway">
    <text evidence="1">Mycotoxin biosynthesis.</text>
</comment>
<dbReference type="AlphaFoldDB" id="A0AAJ0CDS0"/>
<evidence type="ECO:0000313" key="5">
    <source>
        <dbReference type="EMBL" id="KAK2591106.1"/>
    </source>
</evidence>
<keyword evidence="4" id="KW-0472">Membrane</keyword>
<evidence type="ECO:0000256" key="2">
    <source>
        <dbReference type="ARBA" id="ARBA00035112"/>
    </source>
</evidence>
<dbReference type="PANTHER" id="PTHR33365:SF4">
    <property type="entry name" value="CYCLOCHLOROTINE BIOSYNTHESIS PROTEIN O"/>
    <property type="match status" value="1"/>
</dbReference>
<gene>
    <name evidence="5" type="ORF">QQS21_011194</name>
</gene>
<keyword evidence="4" id="KW-1133">Transmembrane helix</keyword>
<dbReference type="InterPro" id="IPR021765">
    <property type="entry name" value="UstYa-like"/>
</dbReference>
<comment type="similarity">
    <text evidence="2">Belongs to the ustYa family.</text>
</comment>
<evidence type="ECO:0000256" key="4">
    <source>
        <dbReference type="SAM" id="Phobius"/>
    </source>
</evidence>
<evidence type="ECO:0000256" key="3">
    <source>
        <dbReference type="SAM" id="MobiDB-lite"/>
    </source>
</evidence>